<dbReference type="AlphaFoldDB" id="A0A198UJP8"/>
<comment type="caution">
    <text evidence="2">The sequence shown here is derived from an EMBL/GenBank/DDBJ whole genome shotgun (WGS) entry which is preliminary data.</text>
</comment>
<evidence type="ECO:0000313" key="2">
    <source>
        <dbReference type="EMBL" id="OAU96698.1"/>
    </source>
</evidence>
<accession>A0A198UJP8</accession>
<proteinExistence type="predicted"/>
<organism evidence="2 3">
    <name type="scientific">Moraxella catarrhalis</name>
    <name type="common">Branhamella catarrhalis</name>
    <dbReference type="NCBI Taxonomy" id="480"/>
    <lineage>
        <taxon>Bacteria</taxon>
        <taxon>Pseudomonadati</taxon>
        <taxon>Pseudomonadota</taxon>
        <taxon>Gammaproteobacteria</taxon>
        <taxon>Moraxellales</taxon>
        <taxon>Moraxellaceae</taxon>
        <taxon>Moraxella</taxon>
    </lineage>
</organism>
<dbReference type="Pfam" id="PF05016">
    <property type="entry name" value="ParE_toxin"/>
    <property type="match status" value="1"/>
</dbReference>
<dbReference type="InterPro" id="IPR035093">
    <property type="entry name" value="RelE/ParE_toxin_dom_sf"/>
</dbReference>
<dbReference type="PATRIC" id="fig|480.237.peg.1381"/>
<name>A0A198UJP8_MORCA</name>
<reference evidence="2 3" key="1">
    <citation type="journal article" date="2016" name="Genome Biol. Evol.">
        <title>Comparative Genomic Analyses of the Moraxella catarrhalis Serosensitive and Seroresistant Lineages Demonstrate Their Independent Evolution.</title>
        <authorList>
            <person name="Earl J.P."/>
            <person name="de Vries S.P."/>
            <person name="Ahmed A."/>
            <person name="Powell E."/>
            <person name="Schultz M.P."/>
            <person name="Hermans P.W."/>
            <person name="Hill D.J."/>
            <person name="Zhou Z."/>
            <person name="Constantinidou C.I."/>
            <person name="Hu F.Z."/>
            <person name="Bootsma H.J."/>
            <person name="Ehrlich G.D."/>
        </authorList>
    </citation>
    <scope>NUCLEOTIDE SEQUENCE [LARGE SCALE GENOMIC DNA]</scope>
    <source>
        <strain evidence="2 3">Z7542</strain>
    </source>
</reference>
<dbReference type="OrthoDB" id="9798046at2"/>
<keyword evidence="3" id="KW-1185">Reference proteome</keyword>
<keyword evidence="1" id="KW-1277">Toxin-antitoxin system</keyword>
<dbReference type="Gene3D" id="3.30.2310.20">
    <property type="entry name" value="RelE-like"/>
    <property type="match status" value="1"/>
</dbReference>
<protein>
    <submittedName>
        <fullName evidence="2">Uncharacterized protein</fullName>
    </submittedName>
</protein>
<dbReference type="RefSeq" id="WP_064609676.1">
    <property type="nucleotide sequence ID" value="NZ_CP018060.1"/>
</dbReference>
<dbReference type="GeneID" id="66586713"/>
<dbReference type="InterPro" id="IPR007712">
    <property type="entry name" value="RelE/ParE_toxin"/>
</dbReference>
<evidence type="ECO:0000256" key="1">
    <source>
        <dbReference type="ARBA" id="ARBA00022649"/>
    </source>
</evidence>
<gene>
    <name evidence="2" type="ORF">AO384_0859</name>
</gene>
<evidence type="ECO:0000313" key="3">
    <source>
        <dbReference type="Proteomes" id="UP000078228"/>
    </source>
</evidence>
<dbReference type="Proteomes" id="UP000078228">
    <property type="component" value="Unassembled WGS sequence"/>
</dbReference>
<sequence length="105" mass="12033">MRQAYTIAISDDAKQALMSLYEYYVDVASYIMAEANITAIQEAISSLEYFPERCPMADFSPNIRKMVVPKLPFLVYYTIIEDTVHILEVLDGRRDLAFLKQKLGS</sequence>
<dbReference type="EMBL" id="LXHC01000016">
    <property type="protein sequence ID" value="OAU96698.1"/>
    <property type="molecule type" value="Genomic_DNA"/>
</dbReference>